<keyword evidence="3" id="KW-0813">Transport</keyword>
<feature type="transmembrane region" description="Helical" evidence="7">
    <location>
        <begin position="338"/>
        <end position="358"/>
    </location>
</feature>
<gene>
    <name evidence="8" type="ORF">DSM104329_05553</name>
</gene>
<evidence type="ECO:0000256" key="1">
    <source>
        <dbReference type="ARBA" id="ARBA00004141"/>
    </source>
</evidence>
<dbReference type="EMBL" id="CP087164">
    <property type="protein sequence ID" value="UGS39121.1"/>
    <property type="molecule type" value="Genomic_DNA"/>
</dbReference>
<dbReference type="GO" id="GO:0005886">
    <property type="term" value="C:plasma membrane"/>
    <property type="evidence" value="ECO:0007669"/>
    <property type="project" value="TreeGrafter"/>
</dbReference>
<dbReference type="AlphaFoldDB" id="A0A9E7C316"/>
<feature type="transmembrane region" description="Helical" evidence="7">
    <location>
        <begin position="13"/>
        <end position="35"/>
    </location>
</feature>
<evidence type="ECO:0000256" key="2">
    <source>
        <dbReference type="ARBA" id="ARBA00008821"/>
    </source>
</evidence>
<feature type="transmembrane region" description="Helical" evidence="7">
    <location>
        <begin position="157"/>
        <end position="176"/>
    </location>
</feature>
<name>A0A9E7C316_9ACTN</name>
<feature type="transmembrane region" description="Helical" evidence="7">
    <location>
        <begin position="47"/>
        <end position="66"/>
    </location>
</feature>
<reference evidence="8" key="1">
    <citation type="journal article" date="2022" name="Int. J. Syst. Evol. Microbiol.">
        <title>Pseudomonas aegrilactucae sp. nov. and Pseudomonas morbosilactucae sp. nov., pathogens causing bacterial rot of lettuce in Japan.</title>
        <authorList>
            <person name="Sawada H."/>
            <person name="Fujikawa T."/>
            <person name="Satou M."/>
        </authorList>
    </citation>
    <scope>NUCLEOTIDE SEQUENCE</scope>
    <source>
        <strain evidence="8">0166_1</strain>
    </source>
</reference>
<feature type="transmembrane region" description="Helical" evidence="7">
    <location>
        <begin position="224"/>
        <end position="243"/>
    </location>
</feature>
<comment type="subcellular location">
    <subcellularLocation>
        <location evidence="1">Membrane</location>
        <topology evidence="1">Multi-pass membrane protein</topology>
    </subcellularLocation>
</comment>
<feature type="transmembrane region" description="Helical" evidence="7">
    <location>
        <begin position="185"/>
        <end position="204"/>
    </location>
</feature>
<feature type="transmembrane region" description="Helical" evidence="7">
    <location>
        <begin position="123"/>
        <end position="145"/>
    </location>
</feature>
<keyword evidence="5 7" id="KW-1133">Transmembrane helix</keyword>
<evidence type="ECO:0000256" key="5">
    <source>
        <dbReference type="ARBA" id="ARBA00022989"/>
    </source>
</evidence>
<sequence>MRPWAPAPGLGDVVAAVLWVVAVIPSAFGFWLVAGDLANVPAADTRTLVFSAMFTLGLATLAQVAAGYRGLLYEGPSAAYLAAIVVITAGGHGLAGVTGGLIVAGAAIVALSLLRFDRLLRPLMTPLTGMVFVLVVCVAVIPATAERAVAASSAHPLGTAPAWAAAAAVVVTGLVLQGIPVLRQYALFGALLAGTAVSFAISGIPDTSLAGGLATPDLMPWGSPDFGAGVIAPFLIAALLVAFNEIAAIEVAADSYGTVPAPDAGRRGLAIHGVAQVAGAAVGNVLGTVARLDSVPIVRLLANRRRAALALAALIVMGLAFVEPFLGLVAALPLTVSAALLGFMMVSLVAITLGRVWVLGGRARLVAAVALAPSIAWTPLQDSLSATAQLIGNPMLWGVGLGILLERGLARRDRIRATRQGAP</sequence>
<keyword evidence="4 7" id="KW-0812">Transmembrane</keyword>
<keyword evidence="6 7" id="KW-0472">Membrane</keyword>
<evidence type="ECO:0000256" key="6">
    <source>
        <dbReference type="ARBA" id="ARBA00023136"/>
    </source>
</evidence>
<feature type="transmembrane region" description="Helical" evidence="7">
    <location>
        <begin position="386"/>
        <end position="405"/>
    </location>
</feature>
<proteinExistence type="inferred from homology"/>
<dbReference type="PANTHER" id="PTHR42810:SF1">
    <property type="entry name" value="PURINE PERMEASE YWDJ-RELATED"/>
    <property type="match status" value="1"/>
</dbReference>
<dbReference type="NCBIfam" id="NF037981">
    <property type="entry name" value="NCS2_1"/>
    <property type="match status" value="1"/>
</dbReference>
<comment type="similarity">
    <text evidence="2">Belongs to the nucleobase:cation symporter-2 (NCS2) (TC 2.A.40) family.</text>
</comment>
<dbReference type="Pfam" id="PF00860">
    <property type="entry name" value="Xan_ur_permease"/>
    <property type="match status" value="1"/>
</dbReference>
<feature type="transmembrane region" description="Helical" evidence="7">
    <location>
        <begin position="78"/>
        <end position="111"/>
    </location>
</feature>
<evidence type="ECO:0000256" key="4">
    <source>
        <dbReference type="ARBA" id="ARBA00022692"/>
    </source>
</evidence>
<dbReference type="KEGG" id="sbae:DSM104329_05553"/>
<evidence type="ECO:0000256" key="7">
    <source>
        <dbReference type="SAM" id="Phobius"/>
    </source>
</evidence>
<dbReference type="GO" id="GO:0042907">
    <property type="term" value="F:xanthine transmembrane transporter activity"/>
    <property type="evidence" value="ECO:0007669"/>
    <property type="project" value="TreeGrafter"/>
</dbReference>
<keyword evidence="9" id="KW-1185">Reference proteome</keyword>
<evidence type="ECO:0000313" key="9">
    <source>
        <dbReference type="Proteomes" id="UP001162834"/>
    </source>
</evidence>
<feature type="transmembrane region" description="Helical" evidence="7">
    <location>
        <begin position="309"/>
        <end position="332"/>
    </location>
</feature>
<feature type="transmembrane region" description="Helical" evidence="7">
    <location>
        <begin position="365"/>
        <end position="380"/>
    </location>
</feature>
<dbReference type="PANTHER" id="PTHR42810">
    <property type="entry name" value="PURINE PERMEASE C1399.01C-RELATED"/>
    <property type="match status" value="1"/>
</dbReference>
<accession>A0A9E7C316</accession>
<dbReference type="Proteomes" id="UP001162834">
    <property type="component" value="Chromosome"/>
</dbReference>
<dbReference type="InterPro" id="IPR006043">
    <property type="entry name" value="NCS2"/>
</dbReference>
<evidence type="ECO:0000256" key="3">
    <source>
        <dbReference type="ARBA" id="ARBA00022448"/>
    </source>
</evidence>
<evidence type="ECO:0000313" key="8">
    <source>
        <dbReference type="EMBL" id="UGS39121.1"/>
    </source>
</evidence>
<protein>
    <submittedName>
        <fullName evidence="8">Uncharacterized protein</fullName>
    </submittedName>
</protein>
<organism evidence="8 9">
    <name type="scientific">Capillimicrobium parvum</name>
    <dbReference type="NCBI Taxonomy" id="2884022"/>
    <lineage>
        <taxon>Bacteria</taxon>
        <taxon>Bacillati</taxon>
        <taxon>Actinomycetota</taxon>
        <taxon>Thermoleophilia</taxon>
        <taxon>Solirubrobacterales</taxon>
        <taxon>Capillimicrobiaceae</taxon>
        <taxon>Capillimicrobium</taxon>
    </lineage>
</organism>